<dbReference type="SMART" id="SM00731">
    <property type="entry name" value="SprT"/>
    <property type="match status" value="1"/>
</dbReference>
<evidence type="ECO:0000313" key="3">
    <source>
        <dbReference type="EMBL" id="CAK1227267.1"/>
    </source>
</evidence>
<evidence type="ECO:0000313" key="4">
    <source>
        <dbReference type="Proteomes" id="UP001314200"/>
    </source>
</evidence>
<gene>
    <name evidence="3" type="ORF">R82641_BJNNKPBH_00130</name>
</gene>
<feature type="compositionally biased region" description="Basic residues" evidence="1">
    <location>
        <begin position="1"/>
        <end position="26"/>
    </location>
</feature>
<evidence type="ECO:0000256" key="1">
    <source>
        <dbReference type="SAM" id="MobiDB-lite"/>
    </source>
</evidence>
<proteinExistence type="predicted"/>
<accession>A0ABM9MMQ4</accession>
<evidence type="ECO:0000259" key="2">
    <source>
        <dbReference type="SMART" id="SM00731"/>
    </source>
</evidence>
<dbReference type="EMBL" id="CAUZLY010000001">
    <property type="protein sequence ID" value="CAK1227267.1"/>
    <property type="molecule type" value="Genomic_DNA"/>
</dbReference>
<keyword evidence="4" id="KW-1185">Reference proteome</keyword>
<dbReference type="InterPro" id="IPR006640">
    <property type="entry name" value="SprT-like_domain"/>
</dbReference>
<reference evidence="3 4" key="1">
    <citation type="submission" date="2023-10" db="EMBL/GenBank/DDBJ databases">
        <authorList>
            <person name="Botero Cardona J."/>
        </authorList>
    </citation>
    <scope>NUCLEOTIDE SEQUENCE [LARGE SCALE GENOMIC DNA]</scope>
    <source>
        <strain evidence="3 4">R-82641</strain>
    </source>
</reference>
<dbReference type="Pfam" id="PF10263">
    <property type="entry name" value="SprT-like"/>
    <property type="match status" value="1"/>
</dbReference>
<protein>
    <submittedName>
        <fullName evidence="3">SprT family (SprT)</fullName>
    </submittedName>
</protein>
<sequence length="190" mass="22473">MFTRRDRRHVSPKVKTPRTTSTHKKPAATTHSEIGRGFESAELRQADLQAFVEKVSLEFFGRPFTHQAIYNNRLQTTGGRYHLADHHIDFNPKMAHRADFIGIVKHELTHYHLHLAHRGYQHKDADFKKLLQQIGGSRYAPALEPRKQQSVKWHYRCQNGHDFYRKRRVDTKKYRCGQCRTQLTLVEEMR</sequence>
<dbReference type="NCBIfam" id="NF003339">
    <property type="entry name" value="PRK04351.1"/>
    <property type="match status" value="1"/>
</dbReference>
<organism evidence="3 4">
    <name type="scientific">Fructobacillus cardui</name>
    <dbReference type="NCBI Taxonomy" id="2893170"/>
    <lineage>
        <taxon>Bacteria</taxon>
        <taxon>Bacillati</taxon>
        <taxon>Bacillota</taxon>
        <taxon>Bacilli</taxon>
        <taxon>Lactobacillales</taxon>
        <taxon>Lactobacillaceae</taxon>
        <taxon>Fructobacillus</taxon>
    </lineage>
</organism>
<feature type="domain" description="SprT-like" evidence="2">
    <location>
        <begin position="46"/>
        <end position="186"/>
    </location>
</feature>
<comment type="caution">
    <text evidence="3">The sequence shown here is derived from an EMBL/GenBank/DDBJ whole genome shotgun (WGS) entry which is preliminary data.</text>
</comment>
<dbReference type="Proteomes" id="UP001314200">
    <property type="component" value="Unassembled WGS sequence"/>
</dbReference>
<name>A0ABM9MMQ4_9LACO</name>
<feature type="region of interest" description="Disordered" evidence="1">
    <location>
        <begin position="1"/>
        <end position="35"/>
    </location>
</feature>